<accession>A0A131ZBD2</accession>
<feature type="non-terminal residue" evidence="1">
    <location>
        <position position="209"/>
    </location>
</feature>
<name>A0A131ZBD2_RHIAP</name>
<dbReference type="EMBL" id="GEDV01000299">
    <property type="protein sequence ID" value="JAP88258.1"/>
    <property type="molecule type" value="Transcribed_RNA"/>
</dbReference>
<proteinExistence type="predicted"/>
<evidence type="ECO:0000313" key="1">
    <source>
        <dbReference type="EMBL" id="JAP88258.1"/>
    </source>
</evidence>
<reference evidence="1" key="1">
    <citation type="journal article" date="2016" name="Ticks Tick Borne Dis.">
        <title>De novo assembly and annotation of the salivary gland transcriptome of Rhipicephalus appendiculatus male and female ticks during blood feeding.</title>
        <authorList>
            <person name="de Castro M.H."/>
            <person name="de Klerk D."/>
            <person name="Pienaar R."/>
            <person name="Latif A.A."/>
            <person name="Rees D.J."/>
            <person name="Mans B.J."/>
        </authorList>
    </citation>
    <scope>NUCLEOTIDE SEQUENCE</scope>
    <source>
        <tissue evidence="1">Salivary glands</tissue>
    </source>
</reference>
<organism evidence="1">
    <name type="scientific">Rhipicephalus appendiculatus</name>
    <name type="common">Brown ear tick</name>
    <dbReference type="NCBI Taxonomy" id="34631"/>
    <lineage>
        <taxon>Eukaryota</taxon>
        <taxon>Metazoa</taxon>
        <taxon>Ecdysozoa</taxon>
        <taxon>Arthropoda</taxon>
        <taxon>Chelicerata</taxon>
        <taxon>Arachnida</taxon>
        <taxon>Acari</taxon>
        <taxon>Parasitiformes</taxon>
        <taxon>Ixodida</taxon>
        <taxon>Ixodoidea</taxon>
        <taxon>Ixodidae</taxon>
        <taxon>Rhipicephalinae</taxon>
        <taxon>Rhipicephalus</taxon>
        <taxon>Rhipicephalus</taxon>
    </lineage>
</organism>
<protein>
    <submittedName>
        <fullName evidence="1">Lipocalin</fullName>
    </submittedName>
</protein>
<feature type="non-terminal residue" evidence="1">
    <location>
        <position position="1"/>
    </location>
</feature>
<dbReference type="AlphaFoldDB" id="A0A131ZBD2"/>
<sequence>KQHIVNCSDSYEMKSRFILKVVSLVYMATARATSITPDFVPGGSGAELNIQQFLGTTDPIWTYNSTENTTILCKVDQMRELKERSYSFNRSYYVGYHNWTTLNGAGTFSEEEPAEMNVDLKYVFSAYKYTETLLYSDNYNSCAVVRVTPMDNEADTWYEHLVKNSFITKRKNKNCTNFFNTMPGKGRKVYRPHCLRMLSIGNATYSRWE</sequence>